<dbReference type="Proteomes" id="UP000000268">
    <property type="component" value="Chromosome"/>
</dbReference>
<evidence type="ECO:0000313" key="2">
    <source>
        <dbReference type="Proteomes" id="UP000000268"/>
    </source>
</evidence>
<proteinExistence type="predicted"/>
<sequence length="56" mass="6694">MNKHHVKAILWFSQPFTLLIHVLAPDVEYKTEIIRYGIWPLASIFTMHYLFSEFVT</sequence>
<dbReference type="AlphaFoldDB" id="B0C1B6"/>
<organism evidence="1 2">
    <name type="scientific">Acaryochloris marina (strain MBIC 11017)</name>
    <dbReference type="NCBI Taxonomy" id="329726"/>
    <lineage>
        <taxon>Bacteria</taxon>
        <taxon>Bacillati</taxon>
        <taxon>Cyanobacteriota</taxon>
        <taxon>Cyanophyceae</taxon>
        <taxon>Acaryochloridales</taxon>
        <taxon>Acaryochloridaceae</taxon>
        <taxon>Acaryochloris</taxon>
    </lineage>
</organism>
<protein>
    <submittedName>
        <fullName evidence="1">Uncharacterized protein</fullName>
    </submittedName>
</protein>
<reference evidence="1 2" key="1">
    <citation type="journal article" date="2008" name="Proc. Natl. Acad. Sci. U.S.A.">
        <title>Niche adaptation and genome expansion in the chlorophyll d-producing cyanobacterium Acaryochloris marina.</title>
        <authorList>
            <person name="Swingley W.D."/>
            <person name="Chen M."/>
            <person name="Cheung P.C."/>
            <person name="Conrad A.L."/>
            <person name="Dejesa L.C."/>
            <person name="Hao J."/>
            <person name="Honchak B.M."/>
            <person name="Karbach L.E."/>
            <person name="Kurdoglu A."/>
            <person name="Lahiri S."/>
            <person name="Mastrian S.D."/>
            <person name="Miyashita H."/>
            <person name="Page L."/>
            <person name="Ramakrishna P."/>
            <person name="Satoh S."/>
            <person name="Sattley W.M."/>
            <person name="Shimada Y."/>
            <person name="Taylor H.L."/>
            <person name="Tomo T."/>
            <person name="Tsuchiya T."/>
            <person name="Wang Z.T."/>
            <person name="Raymond J."/>
            <person name="Mimuro M."/>
            <person name="Blankenship R.E."/>
            <person name="Touchman J.W."/>
        </authorList>
    </citation>
    <scope>NUCLEOTIDE SEQUENCE [LARGE SCALE GENOMIC DNA]</scope>
    <source>
        <strain evidence="2">MBIC 11017</strain>
    </source>
</reference>
<gene>
    <name evidence="1" type="ordered locus">AM1_4677</name>
</gene>
<keyword evidence="2" id="KW-1185">Reference proteome</keyword>
<name>B0C1B6_ACAM1</name>
<dbReference type="KEGG" id="amr:AM1_4677"/>
<dbReference type="EMBL" id="CP000828">
    <property type="protein sequence ID" value="ABW29651.1"/>
    <property type="molecule type" value="Genomic_DNA"/>
</dbReference>
<evidence type="ECO:0000313" key="1">
    <source>
        <dbReference type="EMBL" id="ABW29651.1"/>
    </source>
</evidence>
<accession>B0C1B6</accession>
<dbReference type="HOGENOM" id="CLU_3003390_0_0_3"/>